<keyword evidence="4" id="KW-1185">Reference proteome</keyword>
<organism evidence="3 4">
    <name type="scientific">Blattamonas nauphoetae</name>
    <dbReference type="NCBI Taxonomy" id="2049346"/>
    <lineage>
        <taxon>Eukaryota</taxon>
        <taxon>Metamonada</taxon>
        <taxon>Preaxostyla</taxon>
        <taxon>Oxymonadida</taxon>
        <taxon>Blattamonas</taxon>
    </lineage>
</organism>
<dbReference type="PROSITE" id="PS50238">
    <property type="entry name" value="RHOGAP"/>
    <property type="match status" value="1"/>
</dbReference>
<feature type="region of interest" description="Disordered" evidence="1">
    <location>
        <begin position="47"/>
        <end position="73"/>
    </location>
</feature>
<comment type="caution">
    <text evidence="3">The sequence shown here is derived from an EMBL/GenBank/DDBJ whole genome shotgun (WGS) entry which is preliminary data.</text>
</comment>
<evidence type="ECO:0000313" key="3">
    <source>
        <dbReference type="EMBL" id="KAK2962496.1"/>
    </source>
</evidence>
<feature type="domain" description="Rho-GAP" evidence="2">
    <location>
        <begin position="386"/>
        <end position="544"/>
    </location>
</feature>
<dbReference type="Proteomes" id="UP001281761">
    <property type="component" value="Unassembled WGS sequence"/>
</dbReference>
<accession>A0ABQ9YFT5</accession>
<gene>
    <name evidence="3" type="ORF">BLNAU_2328</name>
</gene>
<reference evidence="3 4" key="1">
    <citation type="journal article" date="2022" name="bioRxiv">
        <title>Genomics of Preaxostyla Flagellates Illuminates Evolutionary Transitions and the Path Towards Mitochondrial Loss.</title>
        <authorList>
            <person name="Novak L.V.F."/>
            <person name="Treitli S.C."/>
            <person name="Pyrih J."/>
            <person name="Halakuc P."/>
            <person name="Pipaliya S.V."/>
            <person name="Vacek V."/>
            <person name="Brzon O."/>
            <person name="Soukal P."/>
            <person name="Eme L."/>
            <person name="Dacks J.B."/>
            <person name="Karnkowska A."/>
            <person name="Elias M."/>
            <person name="Hampl V."/>
        </authorList>
    </citation>
    <scope>NUCLEOTIDE SEQUENCE [LARGE SCALE GENOMIC DNA]</scope>
    <source>
        <strain evidence="3">NAU3</strain>
        <tissue evidence="3">Gut</tissue>
    </source>
</reference>
<sequence length="544" mass="60389">MPGEFSFFSQSRQLVSQLGLVNTASAADTSIHFLQFFLTTFRHKTMSEDEGVGDNRGRKKDDGTEYHRPDDDRRAEQCLADVSSFTSQSRSSNAPLNGLQSFCSLQQSPSQVAIVKKIINHSLSIFKQSAQDYSRSPTASYKAESKADKADTLFVMIMVQSGVEARLYPHSKGSIPPPLVHVVTGQAGKFSTMLASCGALAHSSDFLKQLLHLSETIFTVSELLIVFSQSSHTTNMMLKAVPSVNGLVTRQTQVPQTPRTVMPFLDILVDFVVECWHRSLLQDITFLAQMQDRSSLELKINRRGRLPRATLRVLDSINSFPTKASNLAWLKSQLRRASNTLGYPRPSGFVAHQHHNLVNGGSVQLAPSHGSSRFVQAADNEPRSSHPLSDAGLPLCPAIILHVWNWIDDTNPFRIESEGRTSVSGSKLILEGLTTEQKSLTIFLTKSNLAERMEEIVVVFIEEMRLVGNLSQIIKELNESVISLKRLNCLQRIHEMLKTISNQVSPPPNSISSVLLFLHLERLQPPDGRHYPTVSDVADRIGPL</sequence>
<dbReference type="EMBL" id="JARBJD010000010">
    <property type="protein sequence ID" value="KAK2962496.1"/>
    <property type="molecule type" value="Genomic_DNA"/>
</dbReference>
<name>A0ABQ9YFT5_9EUKA</name>
<proteinExistence type="predicted"/>
<protein>
    <recommendedName>
        <fullName evidence="2">Rho-GAP domain-containing protein</fullName>
    </recommendedName>
</protein>
<dbReference type="InterPro" id="IPR000198">
    <property type="entry name" value="RhoGAP_dom"/>
</dbReference>
<evidence type="ECO:0000259" key="2">
    <source>
        <dbReference type="PROSITE" id="PS50238"/>
    </source>
</evidence>
<evidence type="ECO:0000256" key="1">
    <source>
        <dbReference type="SAM" id="MobiDB-lite"/>
    </source>
</evidence>
<feature type="compositionally biased region" description="Basic and acidic residues" evidence="1">
    <location>
        <begin position="53"/>
        <end position="73"/>
    </location>
</feature>
<evidence type="ECO:0000313" key="4">
    <source>
        <dbReference type="Proteomes" id="UP001281761"/>
    </source>
</evidence>